<evidence type="ECO:0000313" key="1">
    <source>
        <dbReference type="EMBL" id="SVA13891.1"/>
    </source>
</evidence>
<sequence>MEAIEMGQYTVGVFQDVGSAGRGLSALVSHDFTIAELSLMAVESPEVNALVEETFGDSGETLDVKNVGVVRTFGALNTALQEGGEHDFGSDGLAATMRKVGFQVHDGFIFESLIGRGGVLIAIQSESRAADALSVLHAYGGGNASIGAWAGRV</sequence>
<dbReference type="AlphaFoldDB" id="A0A381TEF8"/>
<gene>
    <name evidence="1" type="ORF">METZ01_LOCUS66745</name>
</gene>
<protein>
    <submittedName>
        <fullName evidence="1">Uncharacterized protein</fullName>
    </submittedName>
</protein>
<accession>A0A381TEF8</accession>
<reference evidence="1" key="1">
    <citation type="submission" date="2018-05" db="EMBL/GenBank/DDBJ databases">
        <authorList>
            <person name="Lanie J.A."/>
            <person name="Ng W.-L."/>
            <person name="Kazmierczak K.M."/>
            <person name="Andrzejewski T.M."/>
            <person name="Davidsen T.M."/>
            <person name="Wayne K.J."/>
            <person name="Tettelin H."/>
            <person name="Glass J.I."/>
            <person name="Rusch D."/>
            <person name="Podicherti R."/>
            <person name="Tsui H.-C.T."/>
            <person name="Winkler M.E."/>
        </authorList>
    </citation>
    <scope>NUCLEOTIDE SEQUENCE</scope>
</reference>
<proteinExistence type="predicted"/>
<name>A0A381TEF8_9ZZZZ</name>
<organism evidence="1">
    <name type="scientific">marine metagenome</name>
    <dbReference type="NCBI Taxonomy" id="408172"/>
    <lineage>
        <taxon>unclassified sequences</taxon>
        <taxon>metagenomes</taxon>
        <taxon>ecological metagenomes</taxon>
    </lineage>
</organism>
<dbReference type="EMBL" id="UINC01004379">
    <property type="protein sequence ID" value="SVA13891.1"/>
    <property type="molecule type" value="Genomic_DNA"/>
</dbReference>